<dbReference type="RefSeq" id="WP_380006949.1">
    <property type="nucleotide sequence ID" value="NZ_JBHLYR010000021.1"/>
</dbReference>
<comment type="caution">
    <text evidence="2">The sequence shown here is derived from an EMBL/GenBank/DDBJ whole genome shotgun (WGS) entry which is preliminary data.</text>
</comment>
<dbReference type="Proteomes" id="UP001589733">
    <property type="component" value="Unassembled WGS sequence"/>
</dbReference>
<name>A0ABV6AZJ0_9DEIO</name>
<keyword evidence="3" id="KW-1185">Reference proteome</keyword>
<dbReference type="Gene3D" id="3.30.1330.40">
    <property type="entry name" value="RutC-like"/>
    <property type="match status" value="1"/>
</dbReference>
<dbReference type="PANTHER" id="PTHR43760:SF1">
    <property type="entry name" value="ENDORIBONUCLEASE L-PSP_CHORISMATE MUTASE-LIKE DOMAIN-CONTAINING PROTEIN"/>
    <property type="match status" value="1"/>
</dbReference>
<protein>
    <submittedName>
        <fullName evidence="2">RidA family protein</fullName>
    </submittedName>
</protein>
<dbReference type="InterPro" id="IPR013813">
    <property type="entry name" value="Endoribo_LPSP/chorism_mut-like"/>
</dbReference>
<dbReference type="SUPFAM" id="SSF55298">
    <property type="entry name" value="YjgF-like"/>
    <property type="match status" value="1"/>
</dbReference>
<organism evidence="2 3">
    <name type="scientific">Deinococcus oregonensis</name>
    <dbReference type="NCBI Taxonomy" id="1805970"/>
    <lineage>
        <taxon>Bacteria</taxon>
        <taxon>Thermotogati</taxon>
        <taxon>Deinococcota</taxon>
        <taxon>Deinococci</taxon>
        <taxon>Deinococcales</taxon>
        <taxon>Deinococcaceae</taxon>
        <taxon>Deinococcus</taxon>
    </lineage>
</organism>
<proteinExistence type="predicted"/>
<dbReference type="PANTHER" id="PTHR43760">
    <property type="entry name" value="ENDORIBONUCLEASE-RELATED"/>
    <property type="match status" value="1"/>
</dbReference>
<evidence type="ECO:0000313" key="2">
    <source>
        <dbReference type="EMBL" id="MFB9991611.1"/>
    </source>
</evidence>
<dbReference type="CDD" id="cd02199">
    <property type="entry name" value="YjgF_YER057c_UK114_like_1"/>
    <property type="match status" value="1"/>
</dbReference>
<sequence>MNIEQRLAALGITLPRTPPPTANFVPTVQTGDLLFVSGHTSIWIEGSVQGKVGQDVSLEEAYTAARRVAVSLLGTVQDTLGDLNRVTRVVKLLGMVNSAPNFGEHGKVINGASDLLVEIFGERGRHARSAVGMAQLPGSAAVEIEMILEVE</sequence>
<dbReference type="EMBL" id="JBHLYR010000021">
    <property type="protein sequence ID" value="MFB9991611.1"/>
    <property type="molecule type" value="Genomic_DNA"/>
</dbReference>
<feature type="domain" description="Endoribonuclease L-PSP/chorismate mutase-like" evidence="1">
    <location>
        <begin position="4"/>
        <end position="131"/>
    </location>
</feature>
<accession>A0ABV6AZJ0</accession>
<evidence type="ECO:0000259" key="1">
    <source>
        <dbReference type="Pfam" id="PF14588"/>
    </source>
</evidence>
<dbReference type="InterPro" id="IPR035959">
    <property type="entry name" value="RutC-like_sf"/>
</dbReference>
<dbReference type="Pfam" id="PF14588">
    <property type="entry name" value="YjgF_endoribonc"/>
    <property type="match status" value="1"/>
</dbReference>
<gene>
    <name evidence="2" type="ORF">ACFFLM_06475</name>
</gene>
<reference evidence="2 3" key="1">
    <citation type="submission" date="2024-09" db="EMBL/GenBank/DDBJ databases">
        <authorList>
            <person name="Sun Q."/>
            <person name="Mori K."/>
        </authorList>
    </citation>
    <scope>NUCLEOTIDE SEQUENCE [LARGE SCALE GENOMIC DNA]</scope>
    <source>
        <strain evidence="2 3">JCM 13503</strain>
    </source>
</reference>
<evidence type="ECO:0000313" key="3">
    <source>
        <dbReference type="Proteomes" id="UP001589733"/>
    </source>
</evidence>